<dbReference type="RefSeq" id="WP_095266760.1">
    <property type="nucleotide sequence ID" value="NZ_NPBY01000061.1"/>
</dbReference>
<comment type="caution">
    <text evidence="2">The sequence shown here is derived from an EMBL/GenBank/DDBJ whole genome shotgun (WGS) entry which is preliminary data.</text>
</comment>
<accession>A0A268EL69</accession>
<dbReference type="Proteomes" id="UP000215596">
    <property type="component" value="Unassembled WGS sequence"/>
</dbReference>
<dbReference type="NCBIfam" id="NF012201">
    <property type="entry name" value="WIAG-tail"/>
    <property type="match status" value="1"/>
</dbReference>
<proteinExistence type="predicted"/>
<dbReference type="AlphaFoldDB" id="A0A268EL69"/>
<organism evidence="2 3">
    <name type="scientific">Paenibacillus campinasensis</name>
    <dbReference type="NCBI Taxonomy" id="66347"/>
    <lineage>
        <taxon>Bacteria</taxon>
        <taxon>Bacillati</taxon>
        <taxon>Bacillota</taxon>
        <taxon>Bacilli</taxon>
        <taxon>Bacillales</taxon>
        <taxon>Paenibacillaceae</taxon>
        <taxon>Paenibacillus</taxon>
    </lineage>
</organism>
<protein>
    <recommendedName>
        <fullName evidence="4">WIAG-tail domain</fullName>
    </recommendedName>
</protein>
<reference evidence="2 3" key="1">
    <citation type="submission" date="2017-07" db="EMBL/GenBank/DDBJ databases">
        <title>Isolation and whole genome analysis of endospore-forming bacteria from heroin.</title>
        <authorList>
            <person name="Kalinowski J."/>
            <person name="Ahrens B."/>
            <person name="Al-Dilaimi A."/>
            <person name="Winkler A."/>
            <person name="Wibberg D."/>
            <person name="Schleenbecker U."/>
            <person name="Ruckert C."/>
            <person name="Wolfel R."/>
            <person name="Grass G."/>
        </authorList>
    </citation>
    <scope>NUCLEOTIDE SEQUENCE [LARGE SCALE GENOMIC DNA]</scope>
    <source>
        <strain evidence="2 3">7537-G1</strain>
    </source>
</reference>
<feature type="region of interest" description="Disordered" evidence="1">
    <location>
        <begin position="1"/>
        <end position="35"/>
    </location>
</feature>
<feature type="compositionally biased region" description="Basic residues" evidence="1">
    <location>
        <begin position="1"/>
        <end position="29"/>
    </location>
</feature>
<evidence type="ECO:0008006" key="4">
    <source>
        <dbReference type="Google" id="ProtNLM"/>
    </source>
</evidence>
<dbReference type="OrthoDB" id="2985197at2"/>
<evidence type="ECO:0000313" key="2">
    <source>
        <dbReference type="EMBL" id="PAD73870.1"/>
    </source>
</evidence>
<evidence type="ECO:0000313" key="3">
    <source>
        <dbReference type="Proteomes" id="UP000215596"/>
    </source>
</evidence>
<gene>
    <name evidence="2" type="ORF">CHH67_18705</name>
</gene>
<dbReference type="EMBL" id="NPBY01000061">
    <property type="protein sequence ID" value="PAD73870.1"/>
    <property type="molecule type" value="Genomic_DNA"/>
</dbReference>
<name>A0A268EL69_9BACL</name>
<evidence type="ECO:0000256" key="1">
    <source>
        <dbReference type="SAM" id="MobiDB-lite"/>
    </source>
</evidence>
<sequence length="189" mass="21170">MNKARRIAARSSRRPYRHHAGPAKQRRFRAPADAEPGRRRMYARLYEDTVNASHLQHRSVRSEAIENYAVHSIHLSPESITTSKIALASVEPEHLSFNPVQGAAGKPLLQQFGCMDFAFPADEEVLEIAIPLEKRYADNEYTLICSSSSPGFHAWVLSREAGQAVVEVRRLEGAGEEKGLLHWIAVGWS</sequence>